<protein>
    <submittedName>
        <fullName evidence="2">Uncharacterized protein</fullName>
    </submittedName>
</protein>
<dbReference type="EMBL" id="PUHQ01000030">
    <property type="protein sequence ID" value="KAG0662006.1"/>
    <property type="molecule type" value="Genomic_DNA"/>
</dbReference>
<evidence type="ECO:0000313" key="2">
    <source>
        <dbReference type="EMBL" id="KAG0662006.1"/>
    </source>
</evidence>
<feature type="region of interest" description="Disordered" evidence="1">
    <location>
        <begin position="240"/>
        <end position="271"/>
    </location>
</feature>
<keyword evidence="3" id="KW-1185">Reference proteome</keyword>
<comment type="caution">
    <text evidence="2">The sequence shown here is derived from an EMBL/GenBank/DDBJ whole genome shotgun (WGS) entry which is preliminary data.</text>
</comment>
<proteinExistence type="predicted"/>
<evidence type="ECO:0000256" key="1">
    <source>
        <dbReference type="SAM" id="MobiDB-lite"/>
    </source>
</evidence>
<accession>A0A9P6W2N0</accession>
<dbReference type="Proteomes" id="UP000777482">
    <property type="component" value="Unassembled WGS sequence"/>
</dbReference>
<gene>
    <name evidence="2" type="ORF">C6P46_003711</name>
</gene>
<reference evidence="2 3" key="1">
    <citation type="submission" date="2020-11" db="EMBL/GenBank/DDBJ databases">
        <title>Kefir isolates.</title>
        <authorList>
            <person name="Marcisauskas S."/>
            <person name="Kim Y."/>
            <person name="Blasche S."/>
        </authorList>
    </citation>
    <scope>NUCLEOTIDE SEQUENCE [LARGE SCALE GENOMIC DNA]</scope>
    <source>
        <strain evidence="2 3">KR</strain>
    </source>
</reference>
<name>A0A9P6W2N0_RHOMI</name>
<organism evidence="2 3">
    <name type="scientific">Rhodotorula mucilaginosa</name>
    <name type="common">Yeast</name>
    <name type="synonym">Rhodotorula rubra</name>
    <dbReference type="NCBI Taxonomy" id="5537"/>
    <lineage>
        <taxon>Eukaryota</taxon>
        <taxon>Fungi</taxon>
        <taxon>Dikarya</taxon>
        <taxon>Basidiomycota</taxon>
        <taxon>Pucciniomycotina</taxon>
        <taxon>Microbotryomycetes</taxon>
        <taxon>Sporidiobolales</taxon>
        <taxon>Sporidiobolaceae</taxon>
        <taxon>Rhodotorula</taxon>
    </lineage>
</organism>
<feature type="region of interest" description="Disordered" evidence="1">
    <location>
        <begin position="52"/>
        <end position="72"/>
    </location>
</feature>
<sequence length="629" mass="70453">MSQHAFRTITDTRSHTRPALTFRTNPDVPFAKFMAQQKRLSEQLEHLKSAVGRFSEPRKNRTPARRAADEETRANFDTASEAVNGILHRLITTFPNERAWSKADKADMLSSVDPFANPIREGLQLIWCPYVVQISAVIELGQCIACPENLLLTVGPRIDRAVMQDNFDMSSPARRGHIPSEYFAKQISVNDVDDEMLGNALIKATLIALRWDNSLRSRKTLRFHALGPFDYREKLYRQHSESTATKSAQSRRVRGSALAPRRVAQQRSADKPVGLPVRSSCAVRLTSTLVFLLFTLASSALRTVRTHILLDTMSHRPQIERLSPKTPVPFTTLEAFLGRLRAQAKSLMQPPPPGSHSLSDRYMMSELAPMEDDNVRRVAQRLLRVIDGLQARFSDMCAWRDADGPDLDDLVFLNGGPVQSSQVALVAKLRELSKAVESLKQHDYATAYHDAVHLSLVGSQLTDNSNMQIPASQEYPEELVLQCYSGLDDAAINARRKNVADVLESLKNSALRRGAQARDVAHLRVLFAAADNSTLWSNLSMVKARGKSSPTYQRIIFEGSVLALGMYKMLDSEEARDYLVHFLLPLHSAKQLYHYAIQRRGLEAWYQQGGFAHAQSVSVGNLLVFSDPQ</sequence>
<evidence type="ECO:0000313" key="3">
    <source>
        <dbReference type="Proteomes" id="UP000777482"/>
    </source>
</evidence>
<dbReference type="AlphaFoldDB" id="A0A9P6W2N0"/>